<dbReference type="EMBL" id="BAABFR010000026">
    <property type="protein sequence ID" value="GAA4391584.1"/>
    <property type="molecule type" value="Genomic_DNA"/>
</dbReference>
<accession>A0ABP8JIV2</accession>
<comment type="caution">
    <text evidence="1">The sequence shown here is derived from an EMBL/GenBank/DDBJ whole genome shotgun (WGS) entry which is preliminary data.</text>
</comment>
<reference evidence="2" key="1">
    <citation type="journal article" date="2019" name="Int. J. Syst. Evol. Microbiol.">
        <title>The Global Catalogue of Microorganisms (GCM) 10K type strain sequencing project: providing services to taxonomists for standard genome sequencing and annotation.</title>
        <authorList>
            <consortium name="The Broad Institute Genomics Platform"/>
            <consortium name="The Broad Institute Genome Sequencing Center for Infectious Disease"/>
            <person name="Wu L."/>
            <person name="Ma J."/>
        </authorList>
    </citation>
    <scope>NUCLEOTIDE SEQUENCE [LARGE SCALE GENOMIC DNA]</scope>
    <source>
        <strain evidence="2">JCM 17688</strain>
    </source>
</reference>
<sequence length="46" mass="4991">MLGLEDGHVTGHPIPYGAQLKIIGNGCVPQQAFYALQLLFDPALWP</sequence>
<gene>
    <name evidence="1" type="ORF">GCM10023147_20620</name>
</gene>
<evidence type="ECO:0008006" key="3">
    <source>
        <dbReference type="Google" id="ProtNLM"/>
    </source>
</evidence>
<organism evidence="1 2">
    <name type="scientific">Tsukamurella soli</name>
    <dbReference type="NCBI Taxonomy" id="644556"/>
    <lineage>
        <taxon>Bacteria</taxon>
        <taxon>Bacillati</taxon>
        <taxon>Actinomycetota</taxon>
        <taxon>Actinomycetes</taxon>
        <taxon>Mycobacteriales</taxon>
        <taxon>Tsukamurellaceae</taxon>
        <taxon>Tsukamurella</taxon>
    </lineage>
</organism>
<evidence type="ECO:0000313" key="1">
    <source>
        <dbReference type="EMBL" id="GAA4391584.1"/>
    </source>
</evidence>
<dbReference type="RefSeq" id="WP_344994750.1">
    <property type="nucleotide sequence ID" value="NZ_BAABFR010000026.1"/>
</dbReference>
<proteinExistence type="predicted"/>
<protein>
    <recommendedName>
        <fullName evidence="3">DNA (Cytosine-5)-methyltransferase 1</fullName>
    </recommendedName>
</protein>
<name>A0ABP8JIV2_9ACTN</name>
<evidence type="ECO:0000313" key="2">
    <source>
        <dbReference type="Proteomes" id="UP001500635"/>
    </source>
</evidence>
<dbReference type="Proteomes" id="UP001500635">
    <property type="component" value="Unassembled WGS sequence"/>
</dbReference>
<keyword evidence="2" id="KW-1185">Reference proteome</keyword>